<reference evidence="3" key="1">
    <citation type="submission" date="2019-08" db="EMBL/GenBank/DDBJ databases">
        <authorList>
            <person name="Kucharzyk K."/>
            <person name="Murdoch R.W."/>
            <person name="Higgins S."/>
            <person name="Loffler F."/>
        </authorList>
    </citation>
    <scope>NUCLEOTIDE SEQUENCE</scope>
</reference>
<dbReference type="InterPro" id="IPR029001">
    <property type="entry name" value="ITPase-like_fam"/>
</dbReference>
<evidence type="ECO:0000256" key="1">
    <source>
        <dbReference type="ARBA" id="ARBA00001968"/>
    </source>
</evidence>
<evidence type="ECO:0000313" key="3">
    <source>
        <dbReference type="EMBL" id="MPM68021.1"/>
    </source>
</evidence>
<proteinExistence type="inferred from homology"/>
<comment type="caution">
    <text evidence="3">The sequence shown here is derived from an EMBL/GenBank/DDBJ whole genome shotgun (WGS) entry which is preliminary data.</text>
</comment>
<dbReference type="PIRSF" id="PIRSF006305">
    <property type="entry name" value="Maf"/>
    <property type="match status" value="1"/>
</dbReference>
<dbReference type="Gene3D" id="3.90.950.10">
    <property type="match status" value="1"/>
</dbReference>
<dbReference type="PANTHER" id="PTHR43213:SF5">
    <property type="entry name" value="BIFUNCTIONAL DTTP_UTP PYROPHOSPHATASE_METHYLTRANSFERASE PROTEIN-RELATED"/>
    <property type="match status" value="1"/>
</dbReference>
<dbReference type="GO" id="GO:0047429">
    <property type="term" value="F:nucleoside triphosphate diphosphatase activity"/>
    <property type="evidence" value="ECO:0007669"/>
    <property type="project" value="InterPro"/>
</dbReference>
<evidence type="ECO:0000256" key="2">
    <source>
        <dbReference type="ARBA" id="ARBA00022801"/>
    </source>
</evidence>
<dbReference type="CDD" id="cd00555">
    <property type="entry name" value="Maf"/>
    <property type="match status" value="1"/>
</dbReference>
<name>A0A645BTR6_9ZZZZ</name>
<comment type="cofactor">
    <cofactor evidence="1">
        <name>a divalent metal cation</name>
        <dbReference type="ChEBI" id="CHEBI:60240"/>
    </cofactor>
</comment>
<dbReference type="InterPro" id="IPR003697">
    <property type="entry name" value="Maf-like"/>
</dbReference>
<protein>
    <submittedName>
        <fullName evidence="3">Septum formation protein Maf</fullName>
    </submittedName>
</protein>
<gene>
    <name evidence="3" type="primary">maf_31</name>
    <name evidence="3" type="ORF">SDC9_114947</name>
</gene>
<accession>A0A645BTR6</accession>
<dbReference type="AlphaFoldDB" id="A0A645BTR6"/>
<dbReference type="SUPFAM" id="SSF52972">
    <property type="entry name" value="ITPase-like"/>
    <property type="match status" value="1"/>
</dbReference>
<sequence length="172" mass="19567">MDFDFTVETNGEIPEDFDPSIKAEDVPLLLSQRKSRMFHRELEKEELLITADTLVICNGEILGKPEGREDAISMLSKLSGKEHLVVTGVTIRTIAKEDGFWAQTKVMFKPLSMDEIVYYVDNYKPYDKAGSYGAQDWIGYTAIRSIEGSYFNVVGLPVERLSEELLLFLDHH</sequence>
<dbReference type="EMBL" id="VSSQ01022021">
    <property type="protein sequence ID" value="MPM68021.1"/>
    <property type="molecule type" value="Genomic_DNA"/>
</dbReference>
<dbReference type="HAMAP" id="MF_00528">
    <property type="entry name" value="Maf"/>
    <property type="match status" value="1"/>
</dbReference>
<organism evidence="3">
    <name type="scientific">bioreactor metagenome</name>
    <dbReference type="NCBI Taxonomy" id="1076179"/>
    <lineage>
        <taxon>unclassified sequences</taxon>
        <taxon>metagenomes</taxon>
        <taxon>ecological metagenomes</taxon>
    </lineage>
</organism>
<dbReference type="Pfam" id="PF02545">
    <property type="entry name" value="Maf"/>
    <property type="match status" value="1"/>
</dbReference>
<dbReference type="PANTHER" id="PTHR43213">
    <property type="entry name" value="BIFUNCTIONAL DTTP/UTP PYROPHOSPHATASE/METHYLTRANSFERASE PROTEIN-RELATED"/>
    <property type="match status" value="1"/>
</dbReference>
<keyword evidence="2" id="KW-0378">Hydrolase</keyword>